<feature type="transmembrane region" description="Helical" evidence="8">
    <location>
        <begin position="878"/>
        <end position="901"/>
    </location>
</feature>
<evidence type="ECO:0000256" key="2">
    <source>
        <dbReference type="ARBA" id="ARBA00022448"/>
    </source>
</evidence>
<keyword evidence="7 8" id="KW-0472">Membrane</keyword>
<dbReference type="SMART" id="SM00382">
    <property type="entry name" value="AAA"/>
    <property type="match status" value="2"/>
</dbReference>
<feature type="domain" description="ABC transporter" evidence="9">
    <location>
        <begin position="1199"/>
        <end position="1441"/>
    </location>
</feature>
<dbReference type="GO" id="GO:0140359">
    <property type="term" value="F:ABC-type transporter activity"/>
    <property type="evidence" value="ECO:0007669"/>
    <property type="project" value="InterPro"/>
</dbReference>
<evidence type="ECO:0000256" key="8">
    <source>
        <dbReference type="SAM" id="Phobius"/>
    </source>
</evidence>
<evidence type="ECO:0000313" key="11">
    <source>
        <dbReference type="EMBL" id="EOA81671.1"/>
    </source>
</evidence>
<feature type="transmembrane region" description="Helical" evidence="8">
    <location>
        <begin position="921"/>
        <end position="944"/>
    </location>
</feature>
<dbReference type="InterPro" id="IPR056227">
    <property type="entry name" value="TMD0_ABC"/>
</dbReference>
<dbReference type="SUPFAM" id="SSF90123">
    <property type="entry name" value="ABC transporter transmembrane region"/>
    <property type="match status" value="2"/>
</dbReference>
<dbReference type="Proteomes" id="UP000016935">
    <property type="component" value="Unassembled WGS sequence"/>
</dbReference>
<evidence type="ECO:0000256" key="1">
    <source>
        <dbReference type="ARBA" id="ARBA00004141"/>
    </source>
</evidence>
<dbReference type="FunFam" id="1.20.1560.10:FF:000066">
    <property type="entry name" value="ABC multidrug transporter (Eurofung)"/>
    <property type="match status" value="1"/>
</dbReference>
<dbReference type="InterPro" id="IPR027417">
    <property type="entry name" value="P-loop_NTPase"/>
</dbReference>
<keyword evidence="12" id="KW-1185">Reference proteome</keyword>
<dbReference type="GO" id="GO:0016020">
    <property type="term" value="C:membrane"/>
    <property type="evidence" value="ECO:0007669"/>
    <property type="project" value="UniProtKB-SubCell"/>
</dbReference>
<evidence type="ECO:0000256" key="7">
    <source>
        <dbReference type="ARBA" id="ARBA00023136"/>
    </source>
</evidence>
<dbReference type="PANTHER" id="PTHR24223">
    <property type="entry name" value="ATP-BINDING CASSETTE SUB-FAMILY C"/>
    <property type="match status" value="1"/>
</dbReference>
<dbReference type="PANTHER" id="PTHR24223:SF269">
    <property type="entry name" value="ABC MULTIDRUG TRANSPORTER (EUROFUNG)-RELATED"/>
    <property type="match status" value="1"/>
</dbReference>
<dbReference type="RefSeq" id="XP_008031067.1">
    <property type="nucleotide sequence ID" value="XM_008032876.1"/>
</dbReference>
<name>R0I8F8_EXST2</name>
<feature type="transmembrane region" description="Helical" evidence="8">
    <location>
        <begin position="1095"/>
        <end position="1125"/>
    </location>
</feature>
<dbReference type="InterPro" id="IPR003439">
    <property type="entry name" value="ABC_transporter-like_ATP-bd"/>
</dbReference>
<evidence type="ECO:0000256" key="6">
    <source>
        <dbReference type="ARBA" id="ARBA00022989"/>
    </source>
</evidence>
<keyword evidence="6 8" id="KW-1133">Transmembrane helix</keyword>
<proteinExistence type="predicted"/>
<feature type="transmembrane region" description="Helical" evidence="8">
    <location>
        <begin position="36"/>
        <end position="58"/>
    </location>
</feature>
<feature type="transmembrane region" description="Helical" evidence="8">
    <location>
        <begin position="163"/>
        <end position="184"/>
    </location>
</feature>
<evidence type="ECO:0000259" key="10">
    <source>
        <dbReference type="PROSITE" id="PS50929"/>
    </source>
</evidence>
<dbReference type="Pfam" id="PF00005">
    <property type="entry name" value="ABC_tran"/>
    <property type="match status" value="2"/>
</dbReference>
<dbReference type="InterPro" id="IPR050173">
    <property type="entry name" value="ABC_transporter_C-like"/>
</dbReference>
<evidence type="ECO:0000256" key="5">
    <source>
        <dbReference type="ARBA" id="ARBA00022840"/>
    </source>
</evidence>
<evidence type="ECO:0000259" key="9">
    <source>
        <dbReference type="PROSITE" id="PS50893"/>
    </source>
</evidence>
<dbReference type="InterPro" id="IPR011527">
    <property type="entry name" value="ABC1_TM_dom"/>
</dbReference>
<evidence type="ECO:0000256" key="3">
    <source>
        <dbReference type="ARBA" id="ARBA00022692"/>
    </source>
</evidence>
<accession>R0I8F8</accession>
<feature type="transmembrane region" description="Helical" evidence="8">
    <location>
        <begin position="105"/>
        <end position="124"/>
    </location>
</feature>
<dbReference type="CDD" id="cd18579">
    <property type="entry name" value="ABC_6TM_ABCC_D1"/>
    <property type="match status" value="1"/>
</dbReference>
<feature type="domain" description="ABC transporter" evidence="9">
    <location>
        <begin position="604"/>
        <end position="832"/>
    </location>
</feature>
<dbReference type="InterPro" id="IPR017871">
    <property type="entry name" value="ABC_transporter-like_CS"/>
</dbReference>
<dbReference type="PROSITE" id="PS50929">
    <property type="entry name" value="ABC_TM1F"/>
    <property type="match status" value="2"/>
</dbReference>
<dbReference type="PROSITE" id="PS50893">
    <property type="entry name" value="ABC_TRANSPORTER_2"/>
    <property type="match status" value="2"/>
</dbReference>
<dbReference type="CDD" id="cd18580">
    <property type="entry name" value="ABC_6TM_ABCC_D2"/>
    <property type="match status" value="1"/>
</dbReference>
<dbReference type="FunFam" id="1.20.1560.10:FF:000055">
    <property type="entry name" value="ABC multidrug transporter (Eurofung)"/>
    <property type="match status" value="1"/>
</dbReference>
<feature type="transmembrane region" description="Helical" evidence="8">
    <location>
        <begin position="79"/>
        <end position="99"/>
    </location>
</feature>
<dbReference type="InterPro" id="IPR036640">
    <property type="entry name" value="ABC1_TM_sf"/>
</dbReference>
<dbReference type="SUPFAM" id="SSF52540">
    <property type="entry name" value="P-loop containing nucleoside triphosphate hydrolases"/>
    <property type="match status" value="2"/>
</dbReference>
<keyword evidence="5" id="KW-0067">ATP-binding</keyword>
<gene>
    <name evidence="11" type="ORF">SETTUDRAFT_174334</name>
</gene>
<dbReference type="InterPro" id="IPR044726">
    <property type="entry name" value="ABCC_6TM_D2"/>
</dbReference>
<reference evidence="11 12" key="2">
    <citation type="journal article" date="2013" name="PLoS Genet.">
        <title>Comparative genome structure, secondary metabolite, and effector coding capacity across Cochliobolus pathogens.</title>
        <authorList>
            <person name="Condon B.J."/>
            <person name="Leng Y."/>
            <person name="Wu D."/>
            <person name="Bushley K.E."/>
            <person name="Ohm R.A."/>
            <person name="Otillar R."/>
            <person name="Martin J."/>
            <person name="Schackwitz W."/>
            <person name="Grimwood J."/>
            <person name="MohdZainudin N."/>
            <person name="Xue C."/>
            <person name="Wang R."/>
            <person name="Manning V.A."/>
            <person name="Dhillon B."/>
            <person name="Tu Z.J."/>
            <person name="Steffenson B.J."/>
            <person name="Salamov A."/>
            <person name="Sun H."/>
            <person name="Lowry S."/>
            <person name="LaButti K."/>
            <person name="Han J."/>
            <person name="Copeland A."/>
            <person name="Lindquist E."/>
            <person name="Barry K."/>
            <person name="Schmutz J."/>
            <person name="Baker S.E."/>
            <person name="Ciuffetti L.M."/>
            <person name="Grigoriev I.V."/>
            <person name="Zhong S."/>
            <person name="Turgeon B.G."/>
        </authorList>
    </citation>
    <scope>NUCLEOTIDE SEQUENCE [LARGE SCALE GENOMIC DNA]</scope>
    <source>
        <strain evidence="12">28A</strain>
    </source>
</reference>
<keyword evidence="4" id="KW-0547">Nucleotide-binding</keyword>
<feature type="transmembrane region" description="Helical" evidence="8">
    <location>
        <begin position="537"/>
        <end position="562"/>
    </location>
</feature>
<dbReference type="STRING" id="671987.R0I8F8"/>
<feature type="transmembrane region" description="Helical" evidence="8">
    <location>
        <begin position="1011"/>
        <end position="1035"/>
    </location>
</feature>
<evidence type="ECO:0000256" key="4">
    <source>
        <dbReference type="ARBA" id="ARBA00022741"/>
    </source>
</evidence>
<dbReference type="EMBL" id="KB908866">
    <property type="protein sequence ID" value="EOA81671.1"/>
    <property type="molecule type" value="Genomic_DNA"/>
</dbReference>
<keyword evidence="3 8" id="KW-0812">Transmembrane</keyword>
<organism evidence="11 12">
    <name type="scientific">Exserohilum turcicum (strain 28A)</name>
    <name type="common">Northern leaf blight fungus</name>
    <name type="synonym">Setosphaeria turcica</name>
    <dbReference type="NCBI Taxonomy" id="671987"/>
    <lineage>
        <taxon>Eukaryota</taxon>
        <taxon>Fungi</taxon>
        <taxon>Dikarya</taxon>
        <taxon>Ascomycota</taxon>
        <taxon>Pezizomycotina</taxon>
        <taxon>Dothideomycetes</taxon>
        <taxon>Pleosporomycetidae</taxon>
        <taxon>Pleosporales</taxon>
        <taxon>Pleosporineae</taxon>
        <taxon>Pleosporaceae</taxon>
        <taxon>Exserohilum</taxon>
    </lineage>
</organism>
<dbReference type="GeneID" id="19401315"/>
<dbReference type="InterPro" id="IPR044746">
    <property type="entry name" value="ABCC_6TM_D1"/>
</dbReference>
<feature type="domain" description="ABC transmembrane type-1" evidence="10">
    <location>
        <begin position="882"/>
        <end position="1162"/>
    </location>
</feature>
<evidence type="ECO:0000313" key="12">
    <source>
        <dbReference type="Proteomes" id="UP000016935"/>
    </source>
</evidence>
<feature type="transmembrane region" description="Helical" evidence="8">
    <location>
        <begin position="270"/>
        <end position="291"/>
    </location>
</feature>
<dbReference type="Gene3D" id="1.20.1560.10">
    <property type="entry name" value="ABC transporter type 1, transmembrane domain"/>
    <property type="match status" value="2"/>
</dbReference>
<feature type="transmembrane region" description="Helical" evidence="8">
    <location>
        <begin position="491"/>
        <end position="517"/>
    </location>
</feature>
<sequence>MPLSCLVRDEAAFGPVVAAVPACYNGFDFTLLFEEIFLSLVPNALLTILLVSRAFQLLSRGPCPSTSKRLDQYWVKQTAHIALIFINAIKLLVLCLVAPRTSFSIPAAVLCVFVAICLPILTHLEHYRSPRPASLLSLYLGLILLFDVVRTRTLWVIQDNRPFAITFSVGVGVHLVLFLAINICSNAATTDHRLPRETRANIYTRGLFWWLNPLFWLGFKTILDVPRLPAIDTGLRSQDFFEKVWSQWTTLPRRTPGTLLRLLFSSHRNFILEGVLPRLALSGFTFAQPFLLTQVVSYATAAPDTRVEKQLAYGLIGATAFIYIGIAIANANAQHKTYRVITKLRGTLIYLIYTKTLTVSVPTAQKGSAVTLMSADIERTASGLRFMHECWASCIDIGLGIFLLQRQLGPASAAPGVLFLLCSAVGLRVAASMGQRQRLWIEGIERRIKATSDTLAAIKEVRMGGLQVVMEKKLQELRHEEIKASRKFKNALALIVCLSYTTAAMGPIFSFGIFSLLAKRNNTTPVTSEIGFTALSIFSLLRTPMAMILDAIAGLVAAIGAIQRIGEYLALDSHRRPLSPLSTTTLSVNLKGIWPPISERKGAITATHVSAGWSEEQGYIIQDATFSITRGSLTFIVGPVGCGKSTLLHAMLGETTFNEGHLPTTLNNAAFAGQTPWLINDTIRNNIVATSILDQRWYGTVLDACALRDDIARLPNGDYEIVDDGGSNLSGGQQARVGLARAVYSRQPVIILDDVMSGLDATTEEIIFTRLFGPDGLLRNSGQTVIFATNALHRLSSADHIIVLAADGTIAEQGPYSKLGSSISAYVQAGEKDVEHNDYKAITLSAPMETQTATQVVGQQRRTGDFTVYKYYAQKVGLVNLALFFFFGGIFVFALIFPQYIVGWWSAHNVHHPHGRLGLYLGTYFGLSCIAIAGLAAACLVLIINMMPRASSNFHDVLLRTTLDAPLSLFAGDNAAHLLNRFSQDLQLIDMELPLALFNTSIELISTLGNLVVIAVSSGYIAATMPAVLAVFFLLQKFYLRTGRQLRLLDIEAKGPLFSHFLETLSGLAAIRAYNAQEGYESRFLKRLDFSQKPFYLLFCVQRWLNLVLDSVVAGIAIVFIAIAVETKGHIAPGLIGTALVSIINFSISTKALLENWTKLEMCIGAVSRIRTFALTTSSEHQSTEIAEPPPDWPSQGHISFSNVTAAWKDRPTISNLSLEVLPGYKTAFVGASGSGKSTILSSLLNLVPQTSGTIAIDGIPLDMIPRQALRERLLTLPQAPFLLPDCTIRQNLNPFALASISDEDIFAILAKLKMSALISNLPNGLDTSTSAATFSIGQKQLLCLARIILRHQHGGAGRKLLVMDEATASLDFETDKIVQQVLRDEVFGHDMTVVVVAHRMEGIRDFDCFAEVGEGGRLRDVRSHLESGRLNGFLEKEIAG</sequence>
<dbReference type="eggNOG" id="KOG0054">
    <property type="taxonomic scope" value="Eukaryota"/>
</dbReference>
<comment type="subcellular location">
    <subcellularLocation>
        <location evidence="1">Membrane</location>
        <topology evidence="1">Multi-pass membrane protein</topology>
    </subcellularLocation>
</comment>
<dbReference type="Pfam" id="PF00664">
    <property type="entry name" value="ABC_membrane"/>
    <property type="match status" value="2"/>
</dbReference>
<dbReference type="Pfam" id="PF24357">
    <property type="entry name" value="TMD0_ABC"/>
    <property type="match status" value="1"/>
</dbReference>
<dbReference type="GO" id="GO:0005524">
    <property type="term" value="F:ATP binding"/>
    <property type="evidence" value="ECO:0007669"/>
    <property type="project" value="UniProtKB-KW"/>
</dbReference>
<feature type="transmembrane region" description="Helical" evidence="8">
    <location>
        <begin position="411"/>
        <end position="431"/>
    </location>
</feature>
<evidence type="ECO:0008006" key="13">
    <source>
        <dbReference type="Google" id="ProtNLM"/>
    </source>
</evidence>
<dbReference type="InterPro" id="IPR003593">
    <property type="entry name" value="AAA+_ATPase"/>
</dbReference>
<feature type="domain" description="ABC transmembrane type-1" evidence="10">
    <location>
        <begin position="279"/>
        <end position="557"/>
    </location>
</feature>
<dbReference type="OrthoDB" id="6500128at2759"/>
<keyword evidence="2" id="KW-0813">Transport</keyword>
<dbReference type="Gene3D" id="3.40.50.300">
    <property type="entry name" value="P-loop containing nucleotide triphosphate hydrolases"/>
    <property type="match status" value="2"/>
</dbReference>
<feature type="transmembrane region" description="Helical" evidence="8">
    <location>
        <begin position="311"/>
        <end position="333"/>
    </location>
</feature>
<dbReference type="PROSITE" id="PS00211">
    <property type="entry name" value="ABC_TRANSPORTER_1"/>
    <property type="match status" value="1"/>
</dbReference>
<dbReference type="GO" id="GO:0016887">
    <property type="term" value="F:ATP hydrolysis activity"/>
    <property type="evidence" value="ECO:0007669"/>
    <property type="project" value="InterPro"/>
</dbReference>
<reference evidence="11 12" key="1">
    <citation type="journal article" date="2012" name="PLoS Pathog.">
        <title>Diverse lifestyles and strategies of plant pathogenesis encoded in the genomes of eighteen Dothideomycetes fungi.</title>
        <authorList>
            <person name="Ohm R.A."/>
            <person name="Feau N."/>
            <person name="Henrissat B."/>
            <person name="Schoch C.L."/>
            <person name="Horwitz B.A."/>
            <person name="Barry K.W."/>
            <person name="Condon B.J."/>
            <person name="Copeland A.C."/>
            <person name="Dhillon B."/>
            <person name="Glaser F."/>
            <person name="Hesse C.N."/>
            <person name="Kosti I."/>
            <person name="LaButti K."/>
            <person name="Lindquist E.A."/>
            <person name="Lucas S."/>
            <person name="Salamov A.A."/>
            <person name="Bradshaw R.E."/>
            <person name="Ciuffetti L."/>
            <person name="Hamelin R.C."/>
            <person name="Kema G.H.J."/>
            <person name="Lawrence C."/>
            <person name="Scott J.A."/>
            <person name="Spatafora J.W."/>
            <person name="Turgeon B.G."/>
            <person name="de Wit P.J.G.M."/>
            <person name="Zhong S."/>
            <person name="Goodwin S.B."/>
            <person name="Grigoriev I.V."/>
        </authorList>
    </citation>
    <scope>NUCLEOTIDE SEQUENCE [LARGE SCALE GENOMIC DNA]</scope>
    <source>
        <strain evidence="12">28A</strain>
    </source>
</reference>
<feature type="transmembrane region" description="Helical" evidence="8">
    <location>
        <begin position="136"/>
        <end position="157"/>
    </location>
</feature>
<protein>
    <recommendedName>
        <fullName evidence="13">ABC transporter</fullName>
    </recommendedName>
</protein>
<dbReference type="HOGENOM" id="CLU_000604_27_5_1"/>